<accession>A0A656AXI8</accession>
<dbReference type="Proteomes" id="UP000041770">
    <property type="component" value="Unassembled WGS sequence"/>
</dbReference>
<name>A0A656AXI8_VIBCL</name>
<protein>
    <submittedName>
        <fullName evidence="1">Uncharacterized protein</fullName>
    </submittedName>
</protein>
<evidence type="ECO:0000313" key="2">
    <source>
        <dbReference type="Proteomes" id="UP000041770"/>
    </source>
</evidence>
<reference evidence="1 2" key="1">
    <citation type="submission" date="2015-07" db="EMBL/GenBank/DDBJ databases">
        <authorList>
            <consortium name="Pathogen Informatics"/>
        </authorList>
    </citation>
    <scope>NUCLEOTIDE SEQUENCE [LARGE SCALE GENOMIC DNA]</scope>
    <source>
        <strain evidence="1 2">A316</strain>
    </source>
</reference>
<proteinExistence type="predicted"/>
<dbReference type="AlphaFoldDB" id="A0A656AXI8"/>
<dbReference type="EMBL" id="CWQY01000117">
    <property type="protein sequence ID" value="CSD49882.1"/>
    <property type="molecule type" value="Genomic_DNA"/>
</dbReference>
<evidence type="ECO:0000313" key="1">
    <source>
        <dbReference type="EMBL" id="CSD49882.1"/>
    </source>
</evidence>
<sequence>MLLWCNKPCVSPLESKNHFGKYLHSFFLVLGYPQEFGNLKARSTYIFATALQRNFQWCSV</sequence>
<organism evidence="1 2">
    <name type="scientific">Vibrio cholerae</name>
    <dbReference type="NCBI Taxonomy" id="666"/>
    <lineage>
        <taxon>Bacteria</taxon>
        <taxon>Pseudomonadati</taxon>
        <taxon>Pseudomonadota</taxon>
        <taxon>Gammaproteobacteria</taxon>
        <taxon>Vibrionales</taxon>
        <taxon>Vibrionaceae</taxon>
        <taxon>Vibrio</taxon>
    </lineage>
</organism>
<gene>
    <name evidence="1" type="ORF">ERS013200_04288</name>
</gene>